<sequence length="27" mass="3349">MQINDRLILNVNHTQTWLIMRIIMMIH</sequence>
<dbReference type="EMBL" id="CAEY01002034">
    <property type="status" value="NOT_ANNOTATED_CDS"/>
    <property type="molecule type" value="Genomic_DNA"/>
</dbReference>
<reference evidence="1" key="2">
    <citation type="submission" date="2015-06" db="UniProtKB">
        <authorList>
            <consortium name="EnsemblMetazoa"/>
        </authorList>
    </citation>
    <scope>IDENTIFICATION</scope>
</reference>
<keyword evidence="2" id="KW-1185">Reference proteome</keyword>
<dbReference type="AlphaFoldDB" id="T1KED2"/>
<accession>T1KED2</accession>
<name>T1KED2_TETUR</name>
<dbReference type="Proteomes" id="UP000015104">
    <property type="component" value="Unassembled WGS sequence"/>
</dbReference>
<protein>
    <submittedName>
        <fullName evidence="1">Uncharacterized protein</fullName>
    </submittedName>
</protein>
<dbReference type="EnsemblMetazoa" id="tetur09g06170.1">
    <property type="protein sequence ID" value="tetur09g06170.1"/>
    <property type="gene ID" value="tetur09g06170"/>
</dbReference>
<evidence type="ECO:0000313" key="1">
    <source>
        <dbReference type="EnsemblMetazoa" id="tetur09g06170.1"/>
    </source>
</evidence>
<reference evidence="2" key="1">
    <citation type="submission" date="2011-08" db="EMBL/GenBank/DDBJ databases">
        <authorList>
            <person name="Rombauts S."/>
        </authorList>
    </citation>
    <scope>NUCLEOTIDE SEQUENCE</scope>
    <source>
        <strain evidence="2">London</strain>
    </source>
</reference>
<proteinExistence type="predicted"/>
<evidence type="ECO:0000313" key="2">
    <source>
        <dbReference type="Proteomes" id="UP000015104"/>
    </source>
</evidence>
<dbReference type="HOGENOM" id="CLU_3415429_0_0_1"/>
<organism evidence="1 2">
    <name type="scientific">Tetranychus urticae</name>
    <name type="common">Two-spotted spider mite</name>
    <dbReference type="NCBI Taxonomy" id="32264"/>
    <lineage>
        <taxon>Eukaryota</taxon>
        <taxon>Metazoa</taxon>
        <taxon>Ecdysozoa</taxon>
        <taxon>Arthropoda</taxon>
        <taxon>Chelicerata</taxon>
        <taxon>Arachnida</taxon>
        <taxon>Acari</taxon>
        <taxon>Acariformes</taxon>
        <taxon>Trombidiformes</taxon>
        <taxon>Prostigmata</taxon>
        <taxon>Eleutherengona</taxon>
        <taxon>Raphignathae</taxon>
        <taxon>Tetranychoidea</taxon>
        <taxon>Tetranychidae</taxon>
        <taxon>Tetranychus</taxon>
    </lineage>
</organism>